<protein>
    <submittedName>
        <fullName evidence="2">Uncharacterized protein</fullName>
    </submittedName>
</protein>
<dbReference type="AlphaFoldDB" id="G3AZ96"/>
<gene>
    <name evidence="2" type="ORF">CANTEDRAFT_92389</name>
</gene>
<accession>G3AZ96</accession>
<dbReference type="GO" id="GO:0005777">
    <property type="term" value="C:peroxisome"/>
    <property type="evidence" value="ECO:0007669"/>
    <property type="project" value="UniProtKB-SubCell"/>
</dbReference>
<sequence length="447" mass="51192">MSEQDVYLPNNSANGRVVTASLVIAPRWVIKSPDYSLLAIYAMDSCGPSNAVKNLAQYSSRDTSLQNDVARGRGPMGPQSFRNTNVVDNNLNQQFQEFSGAPTTNFASQFMNQFNPGTIQRPGPPSQLPQAQQQGWVNDFSHMSLEQRQHQHHQQQHHQQHQQHHQQHQQQQYQQDWHSQFNSQTRSQPSQLSPNYTSFQLNTRSNLRTHFEPIAANMTEHRETHHLEQQNQQFEQHFQDIEKELAADTSDKQEFAMAAKSIHTTLSSQGSRNNEMADKLKNSEFMKLMDSISHRRVELSTQGDKLVDQQGNDVRDVALAHDREETVTHDRISINEPSTTSHANPILTGNPMMHYHDYPHTEQQVADPSQNSHLPDPLAHIPDGSLEGISEPLQAARIISGNQVKARNWMEDDDFLDMTDGMNQVSTSLDRMRQQEYEAYRHDDDYQ</sequence>
<dbReference type="eggNOG" id="ENOG502S3XI">
    <property type="taxonomic scope" value="Eukaryota"/>
</dbReference>
<dbReference type="OrthoDB" id="5407351at2759"/>
<dbReference type="KEGG" id="cten:18250194"/>
<dbReference type="EMBL" id="GL996512">
    <property type="protein sequence ID" value="EGV66042.1"/>
    <property type="molecule type" value="Genomic_DNA"/>
</dbReference>
<feature type="region of interest" description="Disordered" evidence="1">
    <location>
        <begin position="146"/>
        <end position="197"/>
    </location>
</feature>
<dbReference type="GeneID" id="18250194"/>
<dbReference type="HOGENOM" id="CLU_665674_0_0_1"/>
<evidence type="ECO:0000256" key="1">
    <source>
        <dbReference type="SAM" id="MobiDB-lite"/>
    </source>
</evidence>
<organism evidence="3">
    <name type="scientific">Candida tenuis (strain ATCC 10573 / BCRC 21748 / CBS 615 / JCM 9827 / NBRC 10315 / NRRL Y-1498 / VKM Y-70)</name>
    <name type="common">Yeast</name>
    <name type="synonym">Yamadazyma tenuis</name>
    <dbReference type="NCBI Taxonomy" id="590646"/>
    <lineage>
        <taxon>Eukaryota</taxon>
        <taxon>Fungi</taxon>
        <taxon>Dikarya</taxon>
        <taxon>Ascomycota</taxon>
        <taxon>Saccharomycotina</taxon>
        <taxon>Pichiomycetes</taxon>
        <taxon>Debaryomycetaceae</taxon>
        <taxon>Yamadazyma</taxon>
    </lineage>
</organism>
<feature type="region of interest" description="Disordered" evidence="1">
    <location>
        <begin position="113"/>
        <end position="132"/>
    </location>
</feature>
<dbReference type="STRING" id="590646.G3AZ96"/>
<reference evidence="2 3" key="1">
    <citation type="journal article" date="2011" name="Proc. Natl. Acad. Sci. U.S.A.">
        <title>Comparative genomics of xylose-fermenting fungi for enhanced biofuel production.</title>
        <authorList>
            <person name="Wohlbach D.J."/>
            <person name="Kuo A."/>
            <person name="Sato T.K."/>
            <person name="Potts K.M."/>
            <person name="Salamov A.A."/>
            <person name="LaButti K.M."/>
            <person name="Sun H."/>
            <person name="Clum A."/>
            <person name="Pangilinan J.L."/>
            <person name="Lindquist E.A."/>
            <person name="Lucas S."/>
            <person name="Lapidus A."/>
            <person name="Jin M."/>
            <person name="Gunawan C."/>
            <person name="Balan V."/>
            <person name="Dale B.E."/>
            <person name="Jeffries T.W."/>
            <person name="Zinkel R."/>
            <person name="Barry K.W."/>
            <person name="Grigoriev I.V."/>
            <person name="Gasch A.P."/>
        </authorList>
    </citation>
    <scope>NUCLEOTIDE SEQUENCE [LARGE SCALE GENOMIC DNA]</scope>
    <source>
        <strain evidence="3">ATCC 10573 / BCRC 21748 / CBS 615 / JCM 9827 / NBRC 10315 / NRRL Y-1498 / VKM Y-70</strain>
    </source>
</reference>
<proteinExistence type="predicted"/>
<dbReference type="Gene3D" id="6.10.280.230">
    <property type="match status" value="1"/>
</dbReference>
<name>G3AZ96_CANTC</name>
<dbReference type="Proteomes" id="UP000000707">
    <property type="component" value="Unassembled WGS sequence"/>
</dbReference>
<evidence type="ECO:0000313" key="2">
    <source>
        <dbReference type="EMBL" id="EGV66042.1"/>
    </source>
</evidence>
<evidence type="ECO:0000313" key="3">
    <source>
        <dbReference type="Proteomes" id="UP000000707"/>
    </source>
</evidence>
<feature type="compositionally biased region" description="Polar residues" evidence="1">
    <location>
        <begin position="176"/>
        <end position="197"/>
    </location>
</feature>
<keyword evidence="3" id="KW-1185">Reference proteome</keyword>
<feature type="compositionally biased region" description="Basic residues" evidence="1">
    <location>
        <begin position="150"/>
        <end position="167"/>
    </location>
</feature>